<proteinExistence type="predicted"/>
<dbReference type="AlphaFoldDB" id="A0A6L5XAP3"/>
<dbReference type="InterPro" id="IPR006498">
    <property type="entry name" value="Tail_tube"/>
</dbReference>
<sequence length="172" mass="19254">MPKKVYCNVVDHRLLDSNTVIEDVTKVGLPTIKHKTVQITNVAGVVMDIDMPDMTHFEASEYTITHNNGVNCNLLSSPEKHTQEFRVARQKYDTTQGVVGYESVKYRLVGAHVQTEKGDIETGSPYGSTEHYSLLRYEEEIDGNVVTIIDSTAGVIKYNGKSYTDNVQNLLK</sequence>
<dbReference type="Proteomes" id="UP000481852">
    <property type="component" value="Unassembled WGS sequence"/>
</dbReference>
<accession>A0A6L5XAP3</accession>
<protein>
    <submittedName>
        <fullName evidence="1">Uncharacterized protein</fullName>
    </submittedName>
</protein>
<gene>
    <name evidence="1" type="ORF">FYJ35_13925</name>
</gene>
<comment type="caution">
    <text evidence="1">The sequence shown here is derived from an EMBL/GenBank/DDBJ whole genome shotgun (WGS) entry which is preliminary data.</text>
</comment>
<reference evidence="1 2" key="1">
    <citation type="submission" date="2019-08" db="EMBL/GenBank/DDBJ databases">
        <title>In-depth cultivation of the pig gut microbiome towards novel bacterial diversity and tailored functional studies.</title>
        <authorList>
            <person name="Wylensek D."/>
            <person name="Hitch T.C.A."/>
            <person name="Clavel T."/>
        </authorList>
    </citation>
    <scope>NUCLEOTIDE SEQUENCE [LARGE SCALE GENOMIC DNA]</scope>
    <source>
        <strain evidence="1 2">Oil+RF-744-WCA-WT-11</strain>
    </source>
</reference>
<dbReference type="RefSeq" id="WP_154527535.1">
    <property type="nucleotide sequence ID" value="NZ_VULZ01000023.1"/>
</dbReference>
<name>A0A6L5XAP3_9FIRM</name>
<dbReference type="EMBL" id="VULZ01000023">
    <property type="protein sequence ID" value="MSS16106.1"/>
    <property type="molecule type" value="Genomic_DNA"/>
</dbReference>
<organism evidence="1 2">
    <name type="scientific">Porcincola intestinalis</name>
    <dbReference type="NCBI Taxonomy" id="2606632"/>
    <lineage>
        <taxon>Bacteria</taxon>
        <taxon>Bacillati</taxon>
        <taxon>Bacillota</taxon>
        <taxon>Clostridia</taxon>
        <taxon>Lachnospirales</taxon>
        <taxon>Lachnospiraceae</taxon>
        <taxon>Porcincola</taxon>
    </lineage>
</organism>
<evidence type="ECO:0000313" key="1">
    <source>
        <dbReference type="EMBL" id="MSS16106.1"/>
    </source>
</evidence>
<evidence type="ECO:0000313" key="2">
    <source>
        <dbReference type="Proteomes" id="UP000481852"/>
    </source>
</evidence>
<keyword evidence="2" id="KW-1185">Reference proteome</keyword>
<dbReference type="Pfam" id="PF04985">
    <property type="entry name" value="Phage_tube"/>
    <property type="match status" value="1"/>
</dbReference>